<reference evidence="2" key="1">
    <citation type="submission" date="2016-11" db="EMBL/GenBank/DDBJ databases">
        <authorList>
            <person name="Varghese N."/>
            <person name="Submissions S."/>
        </authorList>
    </citation>
    <scope>NUCLEOTIDE SEQUENCE [LARGE SCALE GENOMIC DNA]</scope>
    <source>
        <strain evidence="2">CGMCC 1.8995</strain>
    </source>
</reference>
<proteinExistence type="predicted"/>
<sequence>MLRIFRDDSSALRAFREDGFVVRTFKEYVMPYLSPNKTSRAYAPNTSSWPRAPSVVPASCPIRRPGLVPGSYEQSV</sequence>
<name>A0A1M5KEE9_9ALTE</name>
<evidence type="ECO:0000313" key="2">
    <source>
        <dbReference type="Proteomes" id="UP000184520"/>
    </source>
</evidence>
<dbReference type="Proteomes" id="UP000184520">
    <property type="component" value="Unassembled WGS sequence"/>
</dbReference>
<dbReference type="EMBL" id="FQWD01000003">
    <property type="protein sequence ID" value="SHG50990.1"/>
    <property type="molecule type" value="Genomic_DNA"/>
</dbReference>
<accession>A0A1M5KEE9</accession>
<protein>
    <submittedName>
        <fullName evidence="1">Uncharacterized protein</fullName>
    </submittedName>
</protein>
<gene>
    <name evidence="1" type="ORF">SAMN05216361_2469</name>
</gene>
<dbReference type="AlphaFoldDB" id="A0A1M5KEE9"/>
<organism evidence="1 2">
    <name type="scientific">Marisediminitalea aggregata</name>
    <dbReference type="NCBI Taxonomy" id="634436"/>
    <lineage>
        <taxon>Bacteria</taxon>
        <taxon>Pseudomonadati</taxon>
        <taxon>Pseudomonadota</taxon>
        <taxon>Gammaproteobacteria</taxon>
        <taxon>Alteromonadales</taxon>
        <taxon>Alteromonadaceae</taxon>
        <taxon>Marisediminitalea</taxon>
    </lineage>
</organism>
<keyword evidence="2" id="KW-1185">Reference proteome</keyword>
<evidence type="ECO:0000313" key="1">
    <source>
        <dbReference type="EMBL" id="SHG50990.1"/>
    </source>
</evidence>